<protein>
    <submittedName>
        <fullName evidence="2">Uncharacterized protein</fullName>
    </submittedName>
</protein>
<feature type="region of interest" description="Disordered" evidence="1">
    <location>
        <begin position="119"/>
        <end position="148"/>
    </location>
</feature>
<keyword evidence="3" id="KW-1185">Reference proteome</keyword>
<feature type="compositionally biased region" description="Pro residues" evidence="1">
    <location>
        <begin position="121"/>
        <end position="130"/>
    </location>
</feature>
<dbReference type="EMBL" id="BJMM01000003">
    <property type="protein sequence ID" value="GEB48454.1"/>
    <property type="molecule type" value="Genomic_DNA"/>
</dbReference>
<evidence type="ECO:0000313" key="3">
    <source>
        <dbReference type="Proteomes" id="UP000319210"/>
    </source>
</evidence>
<gene>
    <name evidence="2" type="ORF">SCA03_10050</name>
</gene>
<evidence type="ECO:0000313" key="2">
    <source>
        <dbReference type="EMBL" id="GEB48454.1"/>
    </source>
</evidence>
<evidence type="ECO:0000256" key="1">
    <source>
        <dbReference type="SAM" id="MobiDB-lite"/>
    </source>
</evidence>
<organism evidence="2 3">
    <name type="scientific">Streptomyces cacaoi</name>
    <dbReference type="NCBI Taxonomy" id="1898"/>
    <lineage>
        <taxon>Bacteria</taxon>
        <taxon>Bacillati</taxon>
        <taxon>Actinomycetota</taxon>
        <taxon>Actinomycetes</taxon>
        <taxon>Kitasatosporales</taxon>
        <taxon>Streptomycetaceae</taxon>
        <taxon>Streptomyces</taxon>
    </lineage>
</organism>
<proteinExistence type="predicted"/>
<comment type="caution">
    <text evidence="2">The sequence shown here is derived from an EMBL/GenBank/DDBJ whole genome shotgun (WGS) entry which is preliminary data.</text>
</comment>
<dbReference type="Proteomes" id="UP000319210">
    <property type="component" value="Unassembled WGS sequence"/>
</dbReference>
<sequence>MIHDPSTAWRGPYPYEVLAGAGVTPSTTQAELRDLTFELLERRMLTPRSQRAWSELRSLRGRLTADLLLYRVGLPEAVAGALEETERALAAPGVPPSAEASLALPWEGAVRLVDELDGVPLPEPPVPPEVPGFGGPPGEPGTHVRFDE</sequence>
<reference evidence="2 3" key="1">
    <citation type="submission" date="2019-06" db="EMBL/GenBank/DDBJ databases">
        <title>Whole genome shotgun sequence of Streptomyces cacaoi subsp. cacaoi NBRC 12748.</title>
        <authorList>
            <person name="Hosoyama A."/>
            <person name="Uohara A."/>
            <person name="Ohji S."/>
            <person name="Ichikawa N."/>
        </authorList>
    </citation>
    <scope>NUCLEOTIDE SEQUENCE [LARGE SCALE GENOMIC DNA]</scope>
    <source>
        <strain evidence="2 3">NBRC 12748</strain>
    </source>
</reference>
<accession>A0A4Y3QSR6</accession>
<dbReference type="AlphaFoldDB" id="A0A4Y3QSR6"/>
<dbReference type="RefSeq" id="WP_030881885.1">
    <property type="nucleotide sequence ID" value="NZ_BJMM01000003.1"/>
</dbReference>
<name>A0A4Y3QSR6_STRCI</name>